<dbReference type="InterPro" id="IPR036388">
    <property type="entry name" value="WH-like_DNA-bd_sf"/>
</dbReference>
<reference evidence="10 11" key="1">
    <citation type="submission" date="2022-12" db="EMBL/GenBank/DDBJ databases">
        <title>Polyphasic characterization of Geotalea uranireducens NIT-SL11 newly isolated from a complex of sewage sludge and microbially reduced graphene oxide.</title>
        <authorList>
            <person name="Xie L."/>
            <person name="Yoshida N."/>
            <person name="Meng L."/>
        </authorList>
    </citation>
    <scope>NUCLEOTIDE SEQUENCE [LARGE SCALE GENOMIC DNA]</scope>
    <source>
        <strain evidence="10 11">NIT-SL11</strain>
    </source>
</reference>
<dbReference type="CDD" id="cd06445">
    <property type="entry name" value="ATase"/>
    <property type="match status" value="1"/>
</dbReference>
<evidence type="ECO:0000313" key="11">
    <source>
        <dbReference type="Proteomes" id="UP001317705"/>
    </source>
</evidence>
<evidence type="ECO:0000256" key="1">
    <source>
        <dbReference type="ARBA" id="ARBA00001286"/>
    </source>
</evidence>
<protein>
    <recommendedName>
        <fullName evidence="8">Methylated-DNA--protein-cysteine methyltransferase</fullName>
        <ecNumber evidence="8">2.1.1.63</ecNumber>
    </recommendedName>
    <alternativeName>
        <fullName evidence="8">6-O-methylguanine-DNA methyltransferase</fullName>
        <shortName evidence="8">MGMT</shortName>
    </alternativeName>
    <alternativeName>
        <fullName evidence="8">O-6-methylguanine-DNA-alkyltransferase</fullName>
    </alternativeName>
</protein>
<dbReference type="InterPro" id="IPR036631">
    <property type="entry name" value="MGMT_N_sf"/>
</dbReference>
<dbReference type="InterPro" id="IPR023546">
    <property type="entry name" value="MGMT"/>
</dbReference>
<organism evidence="10 11">
    <name type="scientific">Geotalea uraniireducens</name>
    <dbReference type="NCBI Taxonomy" id="351604"/>
    <lineage>
        <taxon>Bacteria</taxon>
        <taxon>Pseudomonadati</taxon>
        <taxon>Thermodesulfobacteriota</taxon>
        <taxon>Desulfuromonadia</taxon>
        <taxon>Geobacterales</taxon>
        <taxon>Geobacteraceae</taxon>
        <taxon>Geotalea</taxon>
    </lineage>
</organism>
<dbReference type="InterPro" id="IPR001497">
    <property type="entry name" value="MethylDNA_cys_MeTrfase_AS"/>
</dbReference>
<dbReference type="SUPFAM" id="SSF53155">
    <property type="entry name" value="Methylated DNA-protein cysteine methyltransferase domain"/>
    <property type="match status" value="1"/>
</dbReference>
<evidence type="ECO:0000313" key="10">
    <source>
        <dbReference type="EMBL" id="BDV42489.1"/>
    </source>
</evidence>
<gene>
    <name evidence="10" type="primary">ogt</name>
    <name evidence="10" type="ORF">GURASL_14120</name>
</gene>
<evidence type="ECO:0000256" key="5">
    <source>
        <dbReference type="ARBA" id="ARBA00022763"/>
    </source>
</evidence>
<evidence type="ECO:0000256" key="8">
    <source>
        <dbReference type="HAMAP-Rule" id="MF_00772"/>
    </source>
</evidence>
<feature type="domain" description="Methylated-DNA-[protein]-cysteine S-methyltransferase DNA binding" evidence="9">
    <location>
        <begin position="94"/>
        <end position="174"/>
    </location>
</feature>
<evidence type="ECO:0000256" key="7">
    <source>
        <dbReference type="ARBA" id="ARBA00049348"/>
    </source>
</evidence>
<comment type="miscellaneous">
    <text evidence="8">This enzyme catalyzes only one turnover and therefore is not strictly catalytic. According to one definition, an enzyme is a biocatalyst that acts repeatedly and over many reaction cycles.</text>
</comment>
<comment type="subcellular location">
    <subcellularLocation>
        <location evidence="8">Cytoplasm</location>
    </subcellularLocation>
</comment>
<keyword evidence="6 8" id="KW-0234">DNA repair</keyword>
<dbReference type="PANTHER" id="PTHR10815:SF5">
    <property type="entry name" value="METHYLATED-DNA--PROTEIN-CYSTEINE METHYLTRANSFERASE"/>
    <property type="match status" value="1"/>
</dbReference>
<evidence type="ECO:0000256" key="3">
    <source>
        <dbReference type="ARBA" id="ARBA00022603"/>
    </source>
</evidence>
<keyword evidence="5 8" id="KW-0227">DNA damage</keyword>
<feature type="active site" description="Nucleophile; methyl group acceptor" evidence="8">
    <location>
        <position position="144"/>
    </location>
</feature>
<name>A0ABM8EJC2_9BACT</name>
<evidence type="ECO:0000256" key="6">
    <source>
        <dbReference type="ARBA" id="ARBA00023204"/>
    </source>
</evidence>
<keyword evidence="2 8" id="KW-0963">Cytoplasm</keyword>
<evidence type="ECO:0000259" key="9">
    <source>
        <dbReference type="Pfam" id="PF01035"/>
    </source>
</evidence>
<comment type="function">
    <text evidence="8">Involved in the cellular defense against the biological effects of O6-methylguanine (O6-MeG) and O4-methylthymine (O4-MeT) in DNA. Repairs the methylated nucleobase in DNA by stoichiometrically transferring the methyl group to a cysteine residue in the enzyme. This is a suicide reaction: the enzyme is irreversibly inactivated.</text>
</comment>
<dbReference type="EC" id="2.1.1.63" evidence="8"/>
<dbReference type="HAMAP" id="MF_00772">
    <property type="entry name" value="OGT"/>
    <property type="match status" value="1"/>
</dbReference>
<dbReference type="Gene3D" id="3.30.160.70">
    <property type="entry name" value="Methylated DNA-protein cysteine methyltransferase domain"/>
    <property type="match status" value="1"/>
</dbReference>
<dbReference type="PROSITE" id="PS00374">
    <property type="entry name" value="MGMT"/>
    <property type="match status" value="1"/>
</dbReference>
<evidence type="ECO:0000256" key="4">
    <source>
        <dbReference type="ARBA" id="ARBA00022679"/>
    </source>
</evidence>
<proteinExistence type="inferred from homology"/>
<accession>A0ABM8EJC2</accession>
<dbReference type="GO" id="GO:0032259">
    <property type="term" value="P:methylation"/>
    <property type="evidence" value="ECO:0007669"/>
    <property type="project" value="UniProtKB-KW"/>
</dbReference>
<dbReference type="NCBIfam" id="TIGR00589">
    <property type="entry name" value="ogt"/>
    <property type="match status" value="1"/>
</dbReference>
<dbReference type="Gene3D" id="1.10.10.10">
    <property type="entry name" value="Winged helix-like DNA-binding domain superfamily/Winged helix DNA-binding domain"/>
    <property type="match status" value="1"/>
</dbReference>
<evidence type="ECO:0000256" key="2">
    <source>
        <dbReference type="ARBA" id="ARBA00022490"/>
    </source>
</evidence>
<dbReference type="SUPFAM" id="SSF46767">
    <property type="entry name" value="Methylated DNA-protein cysteine methyltransferase, C-terminal domain"/>
    <property type="match status" value="1"/>
</dbReference>
<keyword evidence="3 8" id="KW-0489">Methyltransferase</keyword>
<comment type="catalytic activity">
    <reaction evidence="1 8">
        <text>a 4-O-methyl-thymidine in DNA + L-cysteinyl-[protein] = a thymidine in DNA + S-methyl-L-cysteinyl-[protein]</text>
        <dbReference type="Rhea" id="RHEA:53428"/>
        <dbReference type="Rhea" id="RHEA-COMP:10131"/>
        <dbReference type="Rhea" id="RHEA-COMP:10132"/>
        <dbReference type="Rhea" id="RHEA-COMP:13555"/>
        <dbReference type="Rhea" id="RHEA-COMP:13556"/>
        <dbReference type="ChEBI" id="CHEBI:29950"/>
        <dbReference type="ChEBI" id="CHEBI:82612"/>
        <dbReference type="ChEBI" id="CHEBI:137386"/>
        <dbReference type="ChEBI" id="CHEBI:137387"/>
        <dbReference type="EC" id="2.1.1.63"/>
    </reaction>
</comment>
<dbReference type="InterPro" id="IPR014048">
    <property type="entry name" value="MethylDNA_cys_MeTrfase_DNA-bd"/>
</dbReference>
<dbReference type="PANTHER" id="PTHR10815">
    <property type="entry name" value="METHYLATED-DNA--PROTEIN-CYSTEINE METHYLTRANSFERASE"/>
    <property type="match status" value="1"/>
</dbReference>
<dbReference type="InterPro" id="IPR036217">
    <property type="entry name" value="MethylDNA_cys_MeTrfase_DNAb"/>
</dbReference>
<keyword evidence="11" id="KW-1185">Reference proteome</keyword>
<dbReference type="GO" id="GO:0008168">
    <property type="term" value="F:methyltransferase activity"/>
    <property type="evidence" value="ECO:0007669"/>
    <property type="project" value="UniProtKB-KW"/>
</dbReference>
<comment type="similarity">
    <text evidence="8">Belongs to the MGMT family.</text>
</comment>
<dbReference type="EMBL" id="AP027151">
    <property type="protein sequence ID" value="BDV42489.1"/>
    <property type="molecule type" value="Genomic_DNA"/>
</dbReference>
<dbReference type="Pfam" id="PF01035">
    <property type="entry name" value="DNA_binding_1"/>
    <property type="match status" value="1"/>
</dbReference>
<dbReference type="Proteomes" id="UP001317705">
    <property type="component" value="Chromosome"/>
</dbReference>
<keyword evidence="4 8" id="KW-0808">Transferase</keyword>
<comment type="catalytic activity">
    <reaction evidence="7 8">
        <text>a 6-O-methyl-2'-deoxyguanosine in DNA + L-cysteinyl-[protein] = S-methyl-L-cysteinyl-[protein] + a 2'-deoxyguanosine in DNA</text>
        <dbReference type="Rhea" id="RHEA:24000"/>
        <dbReference type="Rhea" id="RHEA-COMP:10131"/>
        <dbReference type="Rhea" id="RHEA-COMP:10132"/>
        <dbReference type="Rhea" id="RHEA-COMP:11367"/>
        <dbReference type="Rhea" id="RHEA-COMP:11368"/>
        <dbReference type="ChEBI" id="CHEBI:29950"/>
        <dbReference type="ChEBI" id="CHEBI:82612"/>
        <dbReference type="ChEBI" id="CHEBI:85445"/>
        <dbReference type="ChEBI" id="CHEBI:85448"/>
        <dbReference type="EC" id="2.1.1.63"/>
    </reaction>
</comment>
<dbReference type="RefSeq" id="WP_282002973.1">
    <property type="nucleotide sequence ID" value="NZ_AP027151.1"/>
</dbReference>
<sequence>MSAILHDGVVWWSIFATAVGFGGVVANEAGLVEVDLPFLVPDRDTMARRLAARYPAAGGENPLTRQAAQLLADYFSGRPVRFDVPLAERRFTVFQREVYGLVRQIPRGEVRTYGEIAAALGRPAAARGVGQAMARNPLPIIIPCHRVVGAAGQLTGYSGAGGVDSKRWLLALERSAPAKDDKGIQ</sequence>